<protein>
    <submittedName>
        <fullName evidence="2">ABC transporter permease</fullName>
    </submittedName>
</protein>
<feature type="transmembrane region" description="Helical" evidence="1">
    <location>
        <begin position="330"/>
        <end position="348"/>
    </location>
</feature>
<reference evidence="3" key="1">
    <citation type="submission" date="2018-09" db="EMBL/GenBank/DDBJ databases">
        <authorList>
            <person name="Zhu H."/>
        </authorList>
    </citation>
    <scope>NUCLEOTIDE SEQUENCE [LARGE SCALE GENOMIC DNA]</scope>
    <source>
        <strain evidence="3">K1W22B-1</strain>
    </source>
</reference>
<keyword evidence="1" id="KW-1133">Transmembrane helix</keyword>
<dbReference type="AlphaFoldDB" id="A0A3A5HB47"/>
<comment type="caution">
    <text evidence="2">The sequence shown here is derived from an EMBL/GenBank/DDBJ whole genome shotgun (WGS) entry which is preliminary data.</text>
</comment>
<feature type="transmembrane region" description="Helical" evidence="1">
    <location>
        <begin position="146"/>
        <end position="164"/>
    </location>
</feature>
<feature type="transmembrane region" description="Helical" evidence="1">
    <location>
        <begin position="106"/>
        <end position="126"/>
    </location>
</feature>
<keyword evidence="3" id="KW-1185">Reference proteome</keyword>
<accession>A0A3A5HB47</accession>
<gene>
    <name evidence="2" type="ORF">D4739_15805</name>
</gene>
<sequence>MQLRMAEAAPPAGGAAFGEILIAAGMAGAVILFFAWVTLMERTDRPNFVGKLADWAARISGVPRWVALPVALGLVAIVSAGFGVWWDVPIHMQNGRDEGPLANPSHYFIFAGILGFCHAGILSMALAKDPLPRYALKLAPTWRVPLGAVIITGAGVIALIGFPADDLWHRLFGQDVTEWGPTHVMMIGGAVTFVLGVPVLLAEAAQVGSRLTKGYIGRVLAVGAMALCGIPFAFLMEFDLGVPQFPAATQFLIFGFLAAWILIAARLWMGPGGAALVSVLYLAIHGFLWLSVDLLPDVLTARFLLLVPSAVIIEVVAAVMQPKRRDHPELFAVIGSLLVGSLGMYAEWLWSKEFMPLPQPFNSEQLPFLLSVSTIAALGGGLLALWLVARIKLIGTKTPPVGRLPFRGFGLAGMVIFVVLMGIFGVPKTGDTYHATLDFEGVETGEYPCEYPSAIEDEPCLRTVTVKFDGKDAADGAVWFYALSWQGRPKGFEGEVPRDPEADVPGIVRSALVPTGTPGEYRSEYPVPLYGNWKTLLRLHRAPNQMVSFPLYAPHDEAITSQAGQAVHIHDGDRVSTILEKKFLQRETRDDVPKWWFDVGYGVVIVAWLALLLFYGWCYNRAAGGSGSDKQKRKETGAP</sequence>
<feature type="transmembrane region" description="Helical" evidence="1">
    <location>
        <begin position="247"/>
        <end position="265"/>
    </location>
</feature>
<proteinExistence type="predicted"/>
<dbReference type="EMBL" id="QYRP01000002">
    <property type="protein sequence ID" value="RJS47532.1"/>
    <property type="molecule type" value="Genomic_DNA"/>
</dbReference>
<feature type="transmembrane region" description="Helical" evidence="1">
    <location>
        <begin position="368"/>
        <end position="388"/>
    </location>
</feature>
<evidence type="ECO:0000313" key="3">
    <source>
        <dbReference type="Proteomes" id="UP000276542"/>
    </source>
</evidence>
<evidence type="ECO:0000313" key="2">
    <source>
        <dbReference type="EMBL" id="RJS47532.1"/>
    </source>
</evidence>
<dbReference type="OrthoDB" id="3328774at2"/>
<evidence type="ECO:0000256" key="1">
    <source>
        <dbReference type="SAM" id="Phobius"/>
    </source>
</evidence>
<feature type="transmembrane region" description="Helical" evidence="1">
    <location>
        <begin position="20"/>
        <end position="39"/>
    </location>
</feature>
<dbReference type="RefSeq" id="WP_120061495.1">
    <property type="nucleotide sequence ID" value="NZ_QYRP01000002.1"/>
</dbReference>
<feature type="transmembrane region" description="Helical" evidence="1">
    <location>
        <begin position="409"/>
        <end position="427"/>
    </location>
</feature>
<keyword evidence="1" id="KW-0472">Membrane</keyword>
<feature type="transmembrane region" description="Helical" evidence="1">
    <location>
        <begin position="599"/>
        <end position="618"/>
    </location>
</feature>
<name>A0A3A5HB47_9ACTN</name>
<feature type="transmembrane region" description="Helical" evidence="1">
    <location>
        <begin position="184"/>
        <end position="203"/>
    </location>
</feature>
<keyword evidence="1" id="KW-0812">Transmembrane</keyword>
<organism evidence="2 3">
    <name type="scientific">Nocardioides cavernaquae</name>
    <dbReference type="NCBI Taxonomy" id="2321396"/>
    <lineage>
        <taxon>Bacteria</taxon>
        <taxon>Bacillati</taxon>
        <taxon>Actinomycetota</taxon>
        <taxon>Actinomycetes</taxon>
        <taxon>Propionibacteriales</taxon>
        <taxon>Nocardioidaceae</taxon>
        <taxon>Nocardioides</taxon>
    </lineage>
</organism>
<feature type="transmembrane region" description="Helical" evidence="1">
    <location>
        <begin position="215"/>
        <end position="235"/>
    </location>
</feature>
<feature type="transmembrane region" description="Helical" evidence="1">
    <location>
        <begin position="272"/>
        <end position="292"/>
    </location>
</feature>
<feature type="transmembrane region" description="Helical" evidence="1">
    <location>
        <begin position="298"/>
        <end position="318"/>
    </location>
</feature>
<feature type="transmembrane region" description="Helical" evidence="1">
    <location>
        <begin position="65"/>
        <end position="86"/>
    </location>
</feature>
<dbReference type="Proteomes" id="UP000276542">
    <property type="component" value="Unassembled WGS sequence"/>
</dbReference>